<feature type="transmembrane region" description="Helical" evidence="1">
    <location>
        <begin position="33"/>
        <end position="54"/>
    </location>
</feature>
<name>A0A396FQ50_9FIRM</name>
<dbReference type="Proteomes" id="UP000266698">
    <property type="component" value="Unassembled WGS sequence"/>
</dbReference>
<feature type="transmembrane region" description="Helical" evidence="1">
    <location>
        <begin position="210"/>
        <end position="226"/>
    </location>
</feature>
<feature type="transmembrane region" description="Helical" evidence="1">
    <location>
        <begin position="351"/>
        <end position="369"/>
    </location>
</feature>
<organism evidence="2 3">
    <name type="scientific">Agathobacter rectalis</name>
    <dbReference type="NCBI Taxonomy" id="39491"/>
    <lineage>
        <taxon>Bacteria</taxon>
        <taxon>Bacillati</taxon>
        <taxon>Bacillota</taxon>
        <taxon>Clostridia</taxon>
        <taxon>Lachnospirales</taxon>
        <taxon>Lachnospiraceae</taxon>
        <taxon>Agathobacter</taxon>
    </lineage>
</organism>
<evidence type="ECO:0000256" key="1">
    <source>
        <dbReference type="SAM" id="Phobius"/>
    </source>
</evidence>
<feature type="transmembrane region" description="Helical" evidence="1">
    <location>
        <begin position="60"/>
        <end position="79"/>
    </location>
</feature>
<dbReference type="AlphaFoldDB" id="A0A396FQ50"/>
<dbReference type="NCBIfam" id="TIGR04370">
    <property type="entry name" value="glyco_rpt_poly"/>
    <property type="match status" value="1"/>
</dbReference>
<accession>A0A396FQ50</accession>
<protein>
    <submittedName>
        <fullName evidence="2">Oligosaccharide repeat unit polymerase</fullName>
    </submittedName>
</protein>
<keyword evidence="1" id="KW-0472">Membrane</keyword>
<evidence type="ECO:0000313" key="3">
    <source>
        <dbReference type="Proteomes" id="UP000266698"/>
    </source>
</evidence>
<reference evidence="2 3" key="1">
    <citation type="submission" date="2018-08" db="EMBL/GenBank/DDBJ databases">
        <title>A genome reference for cultivated species of the human gut microbiota.</title>
        <authorList>
            <person name="Zou Y."/>
            <person name="Xue W."/>
            <person name="Luo G."/>
        </authorList>
    </citation>
    <scope>NUCLEOTIDE SEQUENCE [LARGE SCALE GENOMIC DNA]</scope>
    <source>
        <strain evidence="2 3">AF36-2BH</strain>
    </source>
</reference>
<proteinExistence type="predicted"/>
<feature type="transmembrane region" description="Helical" evidence="1">
    <location>
        <begin position="238"/>
        <end position="260"/>
    </location>
</feature>
<comment type="caution">
    <text evidence="2">The sequence shown here is derived from an EMBL/GenBank/DDBJ whole genome shotgun (WGS) entry which is preliminary data.</text>
</comment>
<gene>
    <name evidence="2" type="ORF">DW001_01265</name>
</gene>
<feature type="transmembrane region" description="Helical" evidence="1">
    <location>
        <begin position="99"/>
        <end position="124"/>
    </location>
</feature>
<feature type="transmembrane region" description="Helical" evidence="1">
    <location>
        <begin position="157"/>
        <end position="177"/>
    </location>
</feature>
<keyword evidence="1" id="KW-1133">Transmembrane helix</keyword>
<dbReference type="EMBL" id="QRPB01000001">
    <property type="protein sequence ID" value="RHL83340.1"/>
    <property type="molecule type" value="Genomic_DNA"/>
</dbReference>
<sequence>MMISNLQLLCIILLIELLFNLWLFKGDLLAPSIIFCFMFLAAAIDLLFMIDYWAISLGKLTVIVVGSGVFAFSLGSLLAKRNNIKFVFRKSKRKYDKILKVEISNLSLDLWIVLAFLTIVIYIVNNLKVIGMSFSLGNILMTYVMNSNQLENDTTPFYISILSLMVTSLSYIGGYLFAVNRILYKEKNIRYVLGILVSCIYFFLCTKRGNFIMYIVSLLYLILLVANNGKNIKITRKVYIVTVILGCILIAVFPTLGTLFGRTTVVKNSFEYISIYLGAPLLNLDYALKHGGVSNNLPLAYTFRMFYDFLYRYTGNSDYYIESPNEFIYANRHTTGNVYTTFSDFYYDGQVFAVIGMTFVMAYITQSMYTKIKKDNVKNSIFYYVLYAYIYGLIFRSFFANSFYAAIQPSIIEIIIIWWFFAYFIKKIRLKEL</sequence>
<feature type="transmembrane region" description="Helical" evidence="1">
    <location>
        <begin position="381"/>
        <end position="399"/>
    </location>
</feature>
<feature type="transmembrane region" description="Helical" evidence="1">
    <location>
        <begin position="6"/>
        <end position="24"/>
    </location>
</feature>
<evidence type="ECO:0000313" key="2">
    <source>
        <dbReference type="EMBL" id="RHL83340.1"/>
    </source>
</evidence>
<feature type="transmembrane region" description="Helical" evidence="1">
    <location>
        <begin position="405"/>
        <end position="425"/>
    </location>
</feature>
<dbReference type="RefSeq" id="WP_118374879.1">
    <property type="nucleotide sequence ID" value="NZ_QRPB01000001.1"/>
</dbReference>
<keyword evidence="1" id="KW-0812">Transmembrane</keyword>
<feature type="transmembrane region" description="Helical" evidence="1">
    <location>
        <begin position="189"/>
        <end position="204"/>
    </location>
</feature>